<evidence type="ECO:0000313" key="3">
    <source>
        <dbReference type="Proteomes" id="UP000196218"/>
    </source>
</evidence>
<keyword evidence="1" id="KW-1133">Transmembrane helix</keyword>
<proteinExistence type="predicted"/>
<organism evidence="2 3">
    <name type="scientific">Burkholderia multivorans</name>
    <dbReference type="NCBI Taxonomy" id="87883"/>
    <lineage>
        <taxon>Bacteria</taxon>
        <taxon>Pseudomonadati</taxon>
        <taxon>Pseudomonadota</taxon>
        <taxon>Betaproteobacteria</taxon>
        <taxon>Burkholderiales</taxon>
        <taxon>Burkholderiaceae</taxon>
        <taxon>Burkholderia</taxon>
        <taxon>Burkholderia cepacia complex</taxon>
    </lineage>
</organism>
<dbReference type="EMBL" id="FKJW01000004">
    <property type="protein sequence ID" value="SAJ96469.1"/>
    <property type="molecule type" value="Genomic_DNA"/>
</dbReference>
<protein>
    <recommendedName>
        <fullName evidence="4">Bacteriophage protein</fullName>
    </recommendedName>
</protein>
<keyword evidence="1" id="KW-0472">Membrane</keyword>
<gene>
    <name evidence="2" type="ORF">UA18_03433</name>
</gene>
<evidence type="ECO:0000256" key="1">
    <source>
        <dbReference type="SAM" id="Phobius"/>
    </source>
</evidence>
<feature type="transmembrane region" description="Helical" evidence="1">
    <location>
        <begin position="119"/>
        <end position="138"/>
    </location>
</feature>
<sequence length="201" mass="20824">MPLIPIAMALAQFAPMIAGWLGGSKAEDVATKVVGIAQSVTGQSAPDAALAALQADPNLSLQFQKAVLDQQAQLAATAADVAKAQLEHDAAVYQSAAADRQSARQMAIATHDTTQRNLAYLYTLGLFAVIATHFYIVIAKIPVDPVTFTILGNAEGVLTAMVLGSKEFFFGSTSAGTKQAQAITEFAVSPGAVTTSTNQKG</sequence>
<keyword evidence="1" id="KW-0812">Transmembrane</keyword>
<dbReference type="AlphaFoldDB" id="A0ABD7L8B7"/>
<evidence type="ECO:0008006" key="4">
    <source>
        <dbReference type="Google" id="ProtNLM"/>
    </source>
</evidence>
<dbReference type="Proteomes" id="UP000196218">
    <property type="component" value="Unassembled WGS sequence"/>
</dbReference>
<accession>A0ABD7L8B7</accession>
<name>A0ABD7L8B7_9BURK</name>
<reference evidence="2 3" key="1">
    <citation type="submission" date="2016-04" db="EMBL/GenBank/DDBJ databases">
        <authorList>
            <person name="Peeters C."/>
        </authorList>
    </citation>
    <scope>NUCLEOTIDE SEQUENCE [LARGE SCALE GENOMIC DNA]</scope>
    <source>
        <strain evidence="2">LMG 29311</strain>
    </source>
</reference>
<comment type="caution">
    <text evidence="2">The sequence shown here is derived from an EMBL/GenBank/DDBJ whole genome shotgun (WGS) entry which is preliminary data.</text>
</comment>
<evidence type="ECO:0000313" key="2">
    <source>
        <dbReference type="EMBL" id="SAJ96469.1"/>
    </source>
</evidence>